<proteinExistence type="predicted"/>
<organism evidence="1 2">
    <name type="scientific">Holotrichia oblita</name>
    <name type="common">Chafer beetle</name>
    <dbReference type="NCBI Taxonomy" id="644536"/>
    <lineage>
        <taxon>Eukaryota</taxon>
        <taxon>Metazoa</taxon>
        <taxon>Ecdysozoa</taxon>
        <taxon>Arthropoda</taxon>
        <taxon>Hexapoda</taxon>
        <taxon>Insecta</taxon>
        <taxon>Pterygota</taxon>
        <taxon>Neoptera</taxon>
        <taxon>Endopterygota</taxon>
        <taxon>Coleoptera</taxon>
        <taxon>Polyphaga</taxon>
        <taxon>Scarabaeiformia</taxon>
        <taxon>Scarabaeidae</taxon>
        <taxon>Melolonthinae</taxon>
        <taxon>Holotrichia</taxon>
    </lineage>
</organism>
<gene>
    <name evidence="1" type="ORF">MML48_2g00016421</name>
</gene>
<sequence>MQSPVVPLAATIISVIAFLCCINSISCQSLDFIEKQLLCALDKAPCDALGRQIRAVLPEIIQKQCRQCSAEQLAYANIVSKYIQTNFPQAWGALVQKYS</sequence>
<reference evidence="1" key="1">
    <citation type="submission" date="2022-04" db="EMBL/GenBank/DDBJ databases">
        <title>Chromosome-scale genome assembly of Holotrichia oblita Faldermann.</title>
        <authorList>
            <person name="Rongchong L."/>
        </authorList>
    </citation>
    <scope>NUCLEOTIDE SEQUENCE</scope>
    <source>
        <strain evidence="1">81SQS9</strain>
    </source>
</reference>
<protein>
    <submittedName>
        <fullName evidence="1">Chemosensory protein-related</fullName>
    </submittedName>
</protein>
<dbReference type="EMBL" id="CM043016">
    <property type="protein sequence ID" value="KAI4469146.1"/>
    <property type="molecule type" value="Genomic_DNA"/>
</dbReference>
<name>A0ACB9TQL4_HOLOL</name>
<evidence type="ECO:0000313" key="2">
    <source>
        <dbReference type="Proteomes" id="UP001056778"/>
    </source>
</evidence>
<keyword evidence="2" id="KW-1185">Reference proteome</keyword>
<comment type="caution">
    <text evidence="1">The sequence shown here is derived from an EMBL/GenBank/DDBJ whole genome shotgun (WGS) entry which is preliminary data.</text>
</comment>
<dbReference type="Proteomes" id="UP001056778">
    <property type="component" value="Chromosome 2"/>
</dbReference>
<evidence type="ECO:0000313" key="1">
    <source>
        <dbReference type="EMBL" id="KAI4469146.1"/>
    </source>
</evidence>
<accession>A0ACB9TQL4</accession>